<evidence type="ECO:0000256" key="1">
    <source>
        <dbReference type="SAM" id="MobiDB-lite"/>
    </source>
</evidence>
<evidence type="ECO:0000313" key="3">
    <source>
        <dbReference type="EMBL" id="CAG5102865.1"/>
    </source>
</evidence>
<organism evidence="3 4">
    <name type="scientific">Oikopleura dioica</name>
    <name type="common">Tunicate</name>
    <dbReference type="NCBI Taxonomy" id="34765"/>
    <lineage>
        <taxon>Eukaryota</taxon>
        <taxon>Metazoa</taxon>
        <taxon>Chordata</taxon>
        <taxon>Tunicata</taxon>
        <taxon>Appendicularia</taxon>
        <taxon>Copelata</taxon>
        <taxon>Oikopleuridae</taxon>
        <taxon>Oikopleura</taxon>
    </lineage>
</organism>
<gene>
    <name evidence="3" type="ORF">OKIOD_LOCUS9267</name>
</gene>
<protein>
    <submittedName>
        <fullName evidence="3">Oidioi.mRNA.OKI2018_I69.chr1.g502.t1.cds</fullName>
    </submittedName>
</protein>
<reference evidence="3 4" key="1">
    <citation type="submission" date="2021-04" db="EMBL/GenBank/DDBJ databases">
        <authorList>
            <person name="Bliznina A."/>
        </authorList>
    </citation>
    <scope>NUCLEOTIDE SEQUENCE [LARGE SCALE GENOMIC DNA]</scope>
</reference>
<keyword evidence="2" id="KW-1133">Transmembrane helix</keyword>
<feature type="transmembrane region" description="Helical" evidence="2">
    <location>
        <begin position="78"/>
        <end position="95"/>
    </location>
</feature>
<proteinExistence type="predicted"/>
<feature type="region of interest" description="Disordered" evidence="1">
    <location>
        <begin position="142"/>
        <end position="162"/>
    </location>
</feature>
<evidence type="ECO:0000256" key="2">
    <source>
        <dbReference type="SAM" id="Phobius"/>
    </source>
</evidence>
<keyword evidence="4" id="KW-1185">Reference proteome</keyword>
<keyword evidence="2" id="KW-0472">Membrane</keyword>
<name>A0ABN7SNR6_OIKDI</name>
<evidence type="ECO:0000313" key="4">
    <source>
        <dbReference type="Proteomes" id="UP001158576"/>
    </source>
</evidence>
<accession>A0ABN7SNR6</accession>
<sequence length="196" mass="20976">MKEANCNGDIFWAPVDGDLSCLGHVTKKITTGSSCNVKCVASYATPDKITCLQSGWDTDVDRSTCDATKGGLGPVGQIMLIVVFLVLLSIGTFAWQKYRKSKINPADQAGQGPKYAGDVPNFDREKSYGMGRDGFDNLQTVNLGELSPLPQPKNRPGGGYHPAGAGIHDFMGTCTIGTVSQNPKLGQWHEDPKNLA</sequence>
<dbReference type="EMBL" id="OU015566">
    <property type="protein sequence ID" value="CAG5102865.1"/>
    <property type="molecule type" value="Genomic_DNA"/>
</dbReference>
<dbReference type="Proteomes" id="UP001158576">
    <property type="component" value="Chromosome 1"/>
</dbReference>
<keyword evidence="2" id="KW-0812">Transmembrane</keyword>